<evidence type="ECO:0000313" key="1">
    <source>
        <dbReference type="EMBL" id="CAK0905938.1"/>
    </source>
</evidence>
<organism evidence="1 2">
    <name type="scientific">Prorocentrum cordatum</name>
    <dbReference type="NCBI Taxonomy" id="2364126"/>
    <lineage>
        <taxon>Eukaryota</taxon>
        <taxon>Sar</taxon>
        <taxon>Alveolata</taxon>
        <taxon>Dinophyceae</taxon>
        <taxon>Prorocentrales</taxon>
        <taxon>Prorocentraceae</taxon>
        <taxon>Prorocentrum</taxon>
    </lineage>
</organism>
<dbReference type="EMBL" id="CAUYUJ010021622">
    <property type="protein sequence ID" value="CAK0905938.1"/>
    <property type="molecule type" value="Genomic_DNA"/>
</dbReference>
<gene>
    <name evidence="1" type="ORF">PCOR1329_LOCUS81463</name>
</gene>
<feature type="non-terminal residue" evidence="1">
    <location>
        <position position="126"/>
    </location>
</feature>
<evidence type="ECO:0000313" key="2">
    <source>
        <dbReference type="Proteomes" id="UP001189429"/>
    </source>
</evidence>
<name>A0ABN9Y110_9DINO</name>
<protein>
    <submittedName>
        <fullName evidence="1">Uncharacterized protein</fullName>
    </submittedName>
</protein>
<reference evidence="1" key="1">
    <citation type="submission" date="2023-10" db="EMBL/GenBank/DDBJ databases">
        <authorList>
            <person name="Chen Y."/>
            <person name="Shah S."/>
            <person name="Dougan E. K."/>
            <person name="Thang M."/>
            <person name="Chan C."/>
        </authorList>
    </citation>
    <scope>NUCLEOTIDE SEQUENCE [LARGE SCALE GENOMIC DNA]</scope>
</reference>
<sequence length="126" mass="13830">MILRATHSTLAQLPTHGARGRRLPREARIFFYSPASGSSQRSSTLVAVTYLLSSSPASSETLVYYLECSCLTSRLCLSGEQECFKASGTSLHIECHPHSCGPLRASWHLCLLAWSRGRPSRATLHP</sequence>
<accession>A0ABN9Y110</accession>
<proteinExistence type="predicted"/>
<dbReference type="Proteomes" id="UP001189429">
    <property type="component" value="Unassembled WGS sequence"/>
</dbReference>
<keyword evidence="2" id="KW-1185">Reference proteome</keyword>
<comment type="caution">
    <text evidence="1">The sequence shown here is derived from an EMBL/GenBank/DDBJ whole genome shotgun (WGS) entry which is preliminary data.</text>
</comment>